<feature type="region of interest" description="Disordered" evidence="1">
    <location>
        <begin position="17"/>
        <end position="61"/>
    </location>
</feature>
<evidence type="ECO:0000256" key="1">
    <source>
        <dbReference type="SAM" id="MobiDB-lite"/>
    </source>
</evidence>
<reference evidence="3" key="1">
    <citation type="journal article" date="2020" name="Genome Biol.">
        <title>Gamete binning: chromosome-level and haplotype-resolved genome assembly enabled by high-throughput single-cell sequencing of gamete genomes.</title>
        <authorList>
            <person name="Campoy J.A."/>
            <person name="Sun H."/>
            <person name="Goel M."/>
            <person name="Jiao W.-B."/>
            <person name="Folz-Donahue K."/>
            <person name="Wang N."/>
            <person name="Rubio M."/>
            <person name="Liu C."/>
            <person name="Kukat C."/>
            <person name="Ruiz D."/>
            <person name="Huettel B."/>
            <person name="Schneeberger K."/>
        </authorList>
    </citation>
    <scope>NUCLEOTIDE SEQUENCE [LARGE SCALE GENOMIC DNA]</scope>
    <source>
        <strain evidence="3">cv. Rojo Pasion</strain>
    </source>
</reference>
<keyword evidence="3" id="KW-1185">Reference proteome</keyword>
<evidence type="ECO:0000313" key="3">
    <source>
        <dbReference type="Proteomes" id="UP000507245"/>
    </source>
</evidence>
<protein>
    <submittedName>
        <fullName evidence="2">Uncharacterized protein</fullName>
    </submittedName>
</protein>
<accession>A0A6J5X9K3</accession>
<organism evidence="2 3">
    <name type="scientific">Prunus armeniaca</name>
    <name type="common">Apricot</name>
    <name type="synonym">Armeniaca vulgaris</name>
    <dbReference type="NCBI Taxonomy" id="36596"/>
    <lineage>
        <taxon>Eukaryota</taxon>
        <taxon>Viridiplantae</taxon>
        <taxon>Streptophyta</taxon>
        <taxon>Embryophyta</taxon>
        <taxon>Tracheophyta</taxon>
        <taxon>Spermatophyta</taxon>
        <taxon>Magnoliopsida</taxon>
        <taxon>eudicotyledons</taxon>
        <taxon>Gunneridae</taxon>
        <taxon>Pentapetalae</taxon>
        <taxon>rosids</taxon>
        <taxon>fabids</taxon>
        <taxon>Rosales</taxon>
        <taxon>Rosaceae</taxon>
        <taxon>Amygdaloideae</taxon>
        <taxon>Amygdaleae</taxon>
        <taxon>Prunus</taxon>
    </lineage>
</organism>
<name>A0A6J5X9K3_PRUAR</name>
<feature type="compositionally biased region" description="Basic and acidic residues" evidence="1">
    <location>
        <begin position="24"/>
        <end position="46"/>
    </location>
</feature>
<proteinExistence type="predicted"/>
<dbReference type="Proteomes" id="UP000507245">
    <property type="component" value="Unassembled WGS sequence"/>
</dbReference>
<dbReference type="EMBL" id="CAEKKB010000004">
    <property type="protein sequence ID" value="CAB4309213.1"/>
    <property type="molecule type" value="Genomic_DNA"/>
</dbReference>
<gene>
    <name evidence="2" type="ORF">ORAREDHAP_LOCUS30221</name>
</gene>
<dbReference type="AlphaFoldDB" id="A0A6J5X9K3"/>
<sequence>MVCRGWGGWISGCSLRGRSWGMGRGERETEPREAESREKREGERNGGGRWTNGGEGREMGS</sequence>
<evidence type="ECO:0000313" key="2">
    <source>
        <dbReference type="EMBL" id="CAB4309213.1"/>
    </source>
</evidence>